<evidence type="ECO:0000256" key="5">
    <source>
        <dbReference type="ARBA" id="ARBA00022499"/>
    </source>
</evidence>
<dbReference type="SUPFAM" id="SSF47454">
    <property type="entry name" value="A DNA-binding domain in eukaryotic transcription factors"/>
    <property type="match status" value="1"/>
</dbReference>
<evidence type="ECO:0000256" key="6">
    <source>
        <dbReference type="ARBA" id="ARBA00022843"/>
    </source>
</evidence>
<keyword evidence="8" id="KW-0238">DNA-binding</keyword>
<accession>A0A6S7H0G8</accession>
<gene>
    <name evidence="16" type="ORF">PACLA_8A071163</name>
</gene>
<keyword evidence="10" id="KW-0804">Transcription</keyword>
<name>A0A6S7H0G8_PARCT</name>
<sequence>MLEMELPQLQSEELSLLDLLEQTTMDGAASNGALSQGQGNIIKRDANLASTWHNTPLNMSRAYDQSELFSDTESFTSCGSAVASPAVFEFEHTEQNHFSYLQLNDNELKKLSVKELNTKLKGQPKEVVNVAKKRRRTLKNRGYAHSCRIKRIQEKSNLERSKEELKEIIASQRQQLEAVANERDVYKHRFETLITILGQNHNISNSG</sequence>
<evidence type="ECO:0000256" key="12">
    <source>
        <dbReference type="ARBA" id="ARBA00055281"/>
    </source>
</evidence>
<comment type="caution">
    <text evidence="16">The sequence shown here is derived from an EMBL/GenBank/DDBJ whole genome shotgun (WGS) entry which is preliminary data.</text>
</comment>
<keyword evidence="7" id="KW-0805">Transcription regulation</keyword>
<evidence type="ECO:0000259" key="15">
    <source>
        <dbReference type="Pfam" id="PF03131"/>
    </source>
</evidence>
<evidence type="ECO:0000256" key="8">
    <source>
        <dbReference type="ARBA" id="ARBA00023125"/>
    </source>
</evidence>
<dbReference type="GO" id="GO:0045944">
    <property type="term" value="P:positive regulation of transcription by RNA polymerase II"/>
    <property type="evidence" value="ECO:0007669"/>
    <property type="project" value="UniProtKB-ARBA"/>
</dbReference>
<keyword evidence="5" id="KW-1017">Isopeptide bond</keyword>
<dbReference type="GO" id="GO:0000981">
    <property type="term" value="F:DNA-binding transcription factor activity, RNA polymerase II-specific"/>
    <property type="evidence" value="ECO:0007669"/>
    <property type="project" value="TreeGrafter"/>
</dbReference>
<dbReference type="GO" id="GO:0000978">
    <property type="term" value="F:RNA polymerase II cis-regulatory region sequence-specific DNA binding"/>
    <property type="evidence" value="ECO:0007669"/>
    <property type="project" value="TreeGrafter"/>
</dbReference>
<dbReference type="InterPro" id="IPR024874">
    <property type="entry name" value="Transcription_factor_Maf_fam"/>
</dbReference>
<evidence type="ECO:0000256" key="3">
    <source>
        <dbReference type="ARBA" id="ARBA00022473"/>
    </source>
</evidence>
<dbReference type="PANTHER" id="PTHR10129:SF48">
    <property type="entry name" value="MAF-S, ISOFORM B"/>
    <property type="match status" value="1"/>
</dbReference>
<dbReference type="GO" id="GO:0005737">
    <property type="term" value="C:cytoplasm"/>
    <property type="evidence" value="ECO:0007669"/>
    <property type="project" value="UniProtKB-SubCell"/>
</dbReference>
<dbReference type="GO" id="GO:0005634">
    <property type="term" value="C:nucleus"/>
    <property type="evidence" value="ECO:0007669"/>
    <property type="project" value="UniProtKB-SubCell"/>
</dbReference>
<evidence type="ECO:0000256" key="7">
    <source>
        <dbReference type="ARBA" id="ARBA00023015"/>
    </source>
</evidence>
<dbReference type="OrthoDB" id="5990467at2759"/>
<keyword evidence="17" id="KW-1185">Reference proteome</keyword>
<evidence type="ECO:0000256" key="9">
    <source>
        <dbReference type="ARBA" id="ARBA00023159"/>
    </source>
</evidence>
<evidence type="ECO:0000313" key="16">
    <source>
        <dbReference type="EMBL" id="CAB3997748.1"/>
    </source>
</evidence>
<dbReference type="InterPro" id="IPR004826">
    <property type="entry name" value="bZIP_Maf"/>
</dbReference>
<evidence type="ECO:0000256" key="10">
    <source>
        <dbReference type="ARBA" id="ARBA00023163"/>
    </source>
</evidence>
<comment type="subunit">
    <text evidence="13">Interacts with FIZ1; this interaction represses transactivation. Interacts (via the leucine-zipper domain) with CRX.</text>
</comment>
<evidence type="ECO:0000313" key="17">
    <source>
        <dbReference type="Proteomes" id="UP001152795"/>
    </source>
</evidence>
<evidence type="ECO:0000256" key="14">
    <source>
        <dbReference type="ARBA" id="ARBA00071773"/>
    </source>
</evidence>
<evidence type="ECO:0000256" key="13">
    <source>
        <dbReference type="ARBA" id="ARBA00066263"/>
    </source>
</evidence>
<keyword evidence="6" id="KW-0832">Ubl conjugation</keyword>
<keyword evidence="11" id="KW-0539">Nucleus</keyword>
<evidence type="ECO:0000256" key="2">
    <source>
        <dbReference type="ARBA" id="ARBA00004496"/>
    </source>
</evidence>
<keyword evidence="3" id="KW-0217">Developmental protein</keyword>
<proteinExistence type="predicted"/>
<comment type="subcellular location">
    <subcellularLocation>
        <location evidence="2">Cytoplasm</location>
    </subcellularLocation>
    <subcellularLocation>
        <location evidence="1">Nucleus</location>
    </subcellularLocation>
</comment>
<dbReference type="Proteomes" id="UP001152795">
    <property type="component" value="Unassembled WGS sequence"/>
</dbReference>
<comment type="function">
    <text evidence="12">Acts as a transcriptional activator which regulates the expression of several rod-specific genes, including RHO and PDE6B. Also functions as a transcriptional coactivator, stimulating transcription mediated by the transcription factor CRX and NR2E3. Binds to the rhodopsin promoter in a sequence-specific manner.</text>
</comment>
<protein>
    <recommendedName>
        <fullName evidence="14">Neural retina-specific leucine zipper protein</fullName>
    </recommendedName>
</protein>
<organism evidence="16 17">
    <name type="scientific">Paramuricea clavata</name>
    <name type="common">Red gorgonian</name>
    <name type="synonym">Violescent sea-whip</name>
    <dbReference type="NCBI Taxonomy" id="317549"/>
    <lineage>
        <taxon>Eukaryota</taxon>
        <taxon>Metazoa</taxon>
        <taxon>Cnidaria</taxon>
        <taxon>Anthozoa</taxon>
        <taxon>Octocorallia</taxon>
        <taxon>Malacalcyonacea</taxon>
        <taxon>Plexauridae</taxon>
        <taxon>Paramuricea</taxon>
    </lineage>
</organism>
<dbReference type="PANTHER" id="PTHR10129">
    <property type="entry name" value="TRANSCRIPTION FACTOR MAF"/>
    <property type="match status" value="1"/>
</dbReference>
<keyword evidence="9" id="KW-0010">Activator</keyword>
<dbReference type="InterPro" id="IPR008917">
    <property type="entry name" value="TF_DNA-bd_sf"/>
</dbReference>
<dbReference type="AlphaFoldDB" id="A0A6S7H0G8"/>
<evidence type="ECO:0000256" key="11">
    <source>
        <dbReference type="ARBA" id="ARBA00023242"/>
    </source>
</evidence>
<dbReference type="Gene3D" id="1.20.5.170">
    <property type="match status" value="1"/>
</dbReference>
<feature type="domain" description="Basic leucine zipper" evidence="15">
    <location>
        <begin position="103"/>
        <end position="193"/>
    </location>
</feature>
<dbReference type="Pfam" id="PF03131">
    <property type="entry name" value="bZIP_Maf"/>
    <property type="match status" value="1"/>
</dbReference>
<evidence type="ECO:0000256" key="1">
    <source>
        <dbReference type="ARBA" id="ARBA00004123"/>
    </source>
</evidence>
<dbReference type="EMBL" id="CACRXK020003175">
    <property type="protein sequence ID" value="CAB3997748.1"/>
    <property type="molecule type" value="Genomic_DNA"/>
</dbReference>
<keyword evidence="4" id="KW-0963">Cytoplasm</keyword>
<evidence type="ECO:0000256" key="4">
    <source>
        <dbReference type="ARBA" id="ARBA00022490"/>
    </source>
</evidence>
<dbReference type="FunFam" id="1.20.5.170:FF:000071">
    <property type="entry name" value="Neural retina-specific leucine zipper protein"/>
    <property type="match status" value="1"/>
</dbReference>
<reference evidence="16" key="1">
    <citation type="submission" date="2020-04" db="EMBL/GenBank/DDBJ databases">
        <authorList>
            <person name="Alioto T."/>
            <person name="Alioto T."/>
            <person name="Gomez Garrido J."/>
        </authorList>
    </citation>
    <scope>NUCLEOTIDE SEQUENCE</scope>
    <source>
        <strain evidence="16">A484AB</strain>
    </source>
</reference>